<evidence type="ECO:0000313" key="1">
    <source>
        <dbReference type="EMBL" id="TGY79549.1"/>
    </source>
</evidence>
<dbReference type="EMBL" id="SRYB01000006">
    <property type="protein sequence ID" value="TGY79549.1"/>
    <property type="molecule type" value="Genomic_DNA"/>
</dbReference>
<protein>
    <submittedName>
        <fullName evidence="1">Transporter</fullName>
    </submittedName>
</protein>
<keyword evidence="2" id="KW-1185">Reference proteome</keyword>
<accession>A0AC61RM65</accession>
<name>A0AC61RM65_9BACT</name>
<evidence type="ECO:0000313" key="2">
    <source>
        <dbReference type="Proteomes" id="UP000306319"/>
    </source>
</evidence>
<organism evidence="1 2">
    <name type="scientific">Lepagella muris</name>
    <dbReference type="NCBI Taxonomy" id="3032870"/>
    <lineage>
        <taxon>Bacteria</taxon>
        <taxon>Pseudomonadati</taxon>
        <taxon>Bacteroidota</taxon>
        <taxon>Bacteroidia</taxon>
        <taxon>Bacteroidales</taxon>
        <taxon>Muribaculaceae</taxon>
        <taxon>Lepagella</taxon>
    </lineage>
</organism>
<sequence>MQWVQTILYDKTPIQAVIIIAIIIAVGLGLGKIRIKGISLGVTWVFFAGIFAGHIGLSINHDMLLFAQNFGLVLFVYELGLQVGPGFFSSFRKGGVRLNLLGLGVIFLGTVMTVGISFGCGLPLSDMVGVLCGATTNTPALAAAQQALQQVGLPASATALSCAVTYPLGVVGVILAMILIRRFMARPSDLEVPAHDDINKTHIDAFRVVNPALFGKSVKEAVSLVGVSFVISRLWRDGKVTIPTSELTLQENDRVLVASTEKDVPVVTMLFGEHENEDWNSEEIDWNAIDSQLESRNITVTRPEINGKKLGSLRLRNSYGINISRVRRAGVQLLANPGLVLQLGDRLTVVGEAKSLDNVAKVLGNRSASLNEPNMAVIFIGMLLGLLLGSIPFFLPGMSAPVKLGLAGGPIVAGLVIGRFGPELHMITYTTTSANLMLRGIGLSLYLSCLGLEAGGSFFETLMQGDGFLWVGLGFLITVIPVLIMGLICMRIGHLDFGSSCGVLCGSMANPMALTYASDNINGDEAAVAYATVYPLGMFVRVVIAQVIILAAL</sequence>
<proteinExistence type="predicted"/>
<reference evidence="1" key="1">
    <citation type="submission" date="2019-04" db="EMBL/GenBank/DDBJ databases">
        <title>Microbes associate with the intestines of laboratory mice.</title>
        <authorList>
            <person name="Navarre W."/>
            <person name="Wong E."/>
            <person name="Huang K."/>
            <person name="Tropini C."/>
            <person name="Ng K."/>
            <person name="Yu B."/>
        </authorList>
    </citation>
    <scope>NUCLEOTIDE SEQUENCE</scope>
    <source>
        <strain evidence="1">NM04_E33</strain>
    </source>
</reference>
<gene>
    <name evidence="1" type="ORF">E5331_05920</name>
</gene>
<comment type="caution">
    <text evidence="1">The sequence shown here is derived from an EMBL/GenBank/DDBJ whole genome shotgun (WGS) entry which is preliminary data.</text>
</comment>
<dbReference type="Proteomes" id="UP000306319">
    <property type="component" value="Unassembled WGS sequence"/>
</dbReference>